<gene>
    <name evidence="2" type="ORF">ACJRO7_017053</name>
</gene>
<evidence type="ECO:0000256" key="1">
    <source>
        <dbReference type="SAM" id="Phobius"/>
    </source>
</evidence>
<sequence length="114" mass="12800">MREEEAAAAAAAAAEIETSAATVVAVAEAEPGAGRRRKRRWMLWSPRGGRAARRERAASWWARVKFLGSAFRWKRVNIQLSFFDDVVFKLVSILEAVVLVSSLCFFYVFCGCHF</sequence>
<keyword evidence="1" id="KW-1133">Transmembrane helix</keyword>
<keyword evidence="1" id="KW-0812">Transmembrane</keyword>
<dbReference type="Proteomes" id="UP001634007">
    <property type="component" value="Unassembled WGS sequence"/>
</dbReference>
<evidence type="ECO:0000313" key="3">
    <source>
        <dbReference type="Proteomes" id="UP001634007"/>
    </source>
</evidence>
<feature type="transmembrane region" description="Helical" evidence="1">
    <location>
        <begin position="90"/>
        <end position="110"/>
    </location>
</feature>
<dbReference type="PANTHER" id="PTHR33726:SF3">
    <property type="entry name" value="TRANSMEMBRANE PROTEIN"/>
    <property type="match status" value="1"/>
</dbReference>
<keyword evidence="3" id="KW-1185">Reference proteome</keyword>
<dbReference type="AlphaFoldDB" id="A0ABD3KP26"/>
<comment type="caution">
    <text evidence="2">The sequence shown here is derived from an EMBL/GenBank/DDBJ whole genome shotgun (WGS) entry which is preliminary data.</text>
</comment>
<protein>
    <submittedName>
        <fullName evidence="2">Uncharacterized protein</fullName>
    </submittedName>
</protein>
<evidence type="ECO:0000313" key="2">
    <source>
        <dbReference type="EMBL" id="KAL3741520.1"/>
    </source>
</evidence>
<name>A0ABD3KP26_EUCGL</name>
<dbReference type="PANTHER" id="PTHR33726">
    <property type="entry name" value="TRANSMEMBRANE PROTEIN"/>
    <property type="match status" value="1"/>
</dbReference>
<accession>A0ABD3KP26</accession>
<keyword evidence="1" id="KW-0472">Membrane</keyword>
<proteinExistence type="predicted"/>
<dbReference type="EMBL" id="JBJKBG010000004">
    <property type="protein sequence ID" value="KAL3741520.1"/>
    <property type="molecule type" value="Genomic_DNA"/>
</dbReference>
<reference evidence="2 3" key="1">
    <citation type="submission" date="2024-11" db="EMBL/GenBank/DDBJ databases">
        <title>Chromosome-level genome assembly of Eucalyptus globulus Labill. provides insights into its genome evolution.</title>
        <authorList>
            <person name="Li X."/>
        </authorList>
    </citation>
    <scope>NUCLEOTIDE SEQUENCE [LARGE SCALE GENOMIC DNA]</scope>
    <source>
        <strain evidence="2">CL2024</strain>
        <tissue evidence="2">Fresh tender leaves</tissue>
    </source>
</reference>
<organism evidence="2 3">
    <name type="scientific">Eucalyptus globulus</name>
    <name type="common">Tasmanian blue gum</name>
    <dbReference type="NCBI Taxonomy" id="34317"/>
    <lineage>
        <taxon>Eukaryota</taxon>
        <taxon>Viridiplantae</taxon>
        <taxon>Streptophyta</taxon>
        <taxon>Embryophyta</taxon>
        <taxon>Tracheophyta</taxon>
        <taxon>Spermatophyta</taxon>
        <taxon>Magnoliopsida</taxon>
        <taxon>eudicotyledons</taxon>
        <taxon>Gunneridae</taxon>
        <taxon>Pentapetalae</taxon>
        <taxon>rosids</taxon>
        <taxon>malvids</taxon>
        <taxon>Myrtales</taxon>
        <taxon>Myrtaceae</taxon>
        <taxon>Myrtoideae</taxon>
        <taxon>Eucalypteae</taxon>
        <taxon>Eucalyptus</taxon>
    </lineage>
</organism>